<evidence type="ECO:0000313" key="4">
    <source>
        <dbReference type="EMBL" id="SEV94092.1"/>
    </source>
</evidence>
<keyword evidence="2" id="KW-0812">Transmembrane</keyword>
<keyword evidence="2" id="KW-0472">Membrane</keyword>
<feature type="transmembrane region" description="Helical" evidence="2">
    <location>
        <begin position="375"/>
        <end position="393"/>
    </location>
</feature>
<feature type="domain" description="TRAP C4-dicarboxylate transport system permease DctM subunit" evidence="3">
    <location>
        <begin position="148"/>
        <end position="585"/>
    </location>
</feature>
<feature type="region of interest" description="Disordered" evidence="1">
    <location>
        <begin position="1"/>
        <end position="30"/>
    </location>
</feature>
<dbReference type="EMBL" id="FOIT01000002">
    <property type="protein sequence ID" value="SEV94092.1"/>
    <property type="molecule type" value="Genomic_DNA"/>
</dbReference>
<feature type="transmembrane region" description="Helical" evidence="2">
    <location>
        <begin position="631"/>
        <end position="647"/>
    </location>
</feature>
<proteinExistence type="predicted"/>
<dbReference type="NCBIfam" id="TIGR02123">
    <property type="entry name" value="TRAP_fused"/>
    <property type="match status" value="1"/>
</dbReference>
<evidence type="ECO:0000256" key="2">
    <source>
        <dbReference type="SAM" id="Phobius"/>
    </source>
</evidence>
<keyword evidence="2" id="KW-1133">Transmembrane helix</keyword>
<feature type="transmembrane region" description="Helical" evidence="2">
    <location>
        <begin position="467"/>
        <end position="490"/>
    </location>
</feature>
<feature type="transmembrane region" description="Helical" evidence="2">
    <location>
        <begin position="76"/>
        <end position="95"/>
    </location>
</feature>
<sequence>MANKNAKKIRDNESLSTSNNQEPEVAPDTQAVLEKFDRDSTTRKHRSKTVYYIMMIVAILYSLFHIYLVFNPMPTLQSRSIHVAIGLVLIFLLYPMYKSQDRGKVPIYDWILSLGGIATALYIYVEYTEIMTARISPNTMDIIMGIVAVILVLEAARRVTGLILPILALIFLSYPFFSHMDFLPNMMMTRQYDIGDIFRQLYLSTEGLYSTAIGASLNFIFLFILFGAFLQKSGMGQFFNDLALAIAGGYKGGPAKVAVVSSGFMGSINGAAVANVVSTGAFTIPLMKKVGYDKNFAGAVEASASVGGQILPPIMGASAFIMAETTGINYGVIALGAMFPALLYYLAVIMQVHYRAGKKNLKGISKDNLPVIKEVMLERGHLLIPLVGLVVMLFLNFPIARAALYTLALTVVVAMLRKSTRMSVKDVVLALASGAQQALSVMIACAVVGIIIGVVSLTGFASIMTSAIASIGAGSLFLTLFFTMIASMILGMGLPSIPAYIITATMAAPALAEFGIPILVAHMFVFYFGIFANVTPPVALAAFAGAGVSGGDPMRTGFQALKLSIAGFLIPFIFVYEPAMLLIDVEGLATNAREYPLASAIDVIMVVASTLIGLVALAAALEGWFKKRINWFIRILLIASAVLLIIPETWSDIAGVGTAIVLLSLNYISYKKHGDGHREEGNQTIKLENV</sequence>
<dbReference type="OrthoDB" id="9759894at2"/>
<keyword evidence="5" id="KW-1185">Reference proteome</keyword>
<feature type="transmembrane region" description="Helical" evidence="2">
    <location>
        <begin position="438"/>
        <end position="461"/>
    </location>
</feature>
<feature type="transmembrane region" description="Helical" evidence="2">
    <location>
        <begin position="497"/>
        <end position="520"/>
    </location>
</feature>
<reference evidence="4 5" key="1">
    <citation type="submission" date="2016-10" db="EMBL/GenBank/DDBJ databases">
        <authorList>
            <person name="Varghese N."/>
            <person name="Submissions S."/>
        </authorList>
    </citation>
    <scope>NUCLEOTIDE SEQUENCE [LARGE SCALE GENOMIC DNA]</scope>
    <source>
        <strain evidence="4 5">IBRC-M10081</strain>
    </source>
</reference>
<evidence type="ECO:0000313" key="5">
    <source>
        <dbReference type="Proteomes" id="UP000243605"/>
    </source>
</evidence>
<feature type="transmembrane region" description="Helical" evidence="2">
    <location>
        <begin position="107"/>
        <end position="125"/>
    </location>
</feature>
<feature type="transmembrane region" description="Helical" evidence="2">
    <location>
        <begin position="560"/>
        <end position="583"/>
    </location>
</feature>
<name>A0A662Z3N9_9STAP</name>
<evidence type="ECO:0000259" key="3">
    <source>
        <dbReference type="Pfam" id="PF06808"/>
    </source>
</evidence>
<dbReference type="RefSeq" id="WP_091474311.1">
    <property type="nucleotide sequence ID" value="NZ_FOIT01000002.1"/>
</dbReference>
<dbReference type="Pfam" id="PF06808">
    <property type="entry name" value="DctM"/>
    <property type="match status" value="1"/>
</dbReference>
<feature type="transmembrane region" description="Helical" evidence="2">
    <location>
        <begin position="595"/>
        <end position="619"/>
    </location>
</feature>
<gene>
    <name evidence="4" type="ORF">SAMN05192557_0902</name>
</gene>
<accession>A0A662Z3N9</accession>
<dbReference type="InterPro" id="IPR010656">
    <property type="entry name" value="DctM"/>
</dbReference>
<feature type="transmembrane region" description="Helical" evidence="2">
    <location>
        <begin position="653"/>
        <end position="670"/>
    </location>
</feature>
<protein>
    <submittedName>
        <fullName evidence="4">TRAP transporter, 4TM/12TM fusion protein</fullName>
    </submittedName>
</protein>
<feature type="transmembrane region" description="Helical" evidence="2">
    <location>
        <begin position="131"/>
        <end position="152"/>
    </location>
</feature>
<feature type="transmembrane region" description="Helical" evidence="2">
    <location>
        <begin position="328"/>
        <end position="354"/>
    </location>
</feature>
<feature type="transmembrane region" description="Helical" evidence="2">
    <location>
        <begin position="50"/>
        <end position="70"/>
    </location>
</feature>
<dbReference type="Proteomes" id="UP000243605">
    <property type="component" value="Unassembled WGS sequence"/>
</dbReference>
<feature type="transmembrane region" description="Helical" evidence="2">
    <location>
        <begin position="526"/>
        <end position="548"/>
    </location>
</feature>
<feature type="transmembrane region" description="Helical" evidence="2">
    <location>
        <begin position="208"/>
        <end position="230"/>
    </location>
</feature>
<dbReference type="PANTHER" id="PTHR43849">
    <property type="entry name" value="BLL3936 PROTEIN"/>
    <property type="match status" value="1"/>
</dbReference>
<dbReference type="PANTHER" id="PTHR43849:SF2">
    <property type="entry name" value="BLL3936 PROTEIN"/>
    <property type="match status" value="1"/>
</dbReference>
<feature type="transmembrane region" description="Helical" evidence="2">
    <location>
        <begin position="159"/>
        <end position="177"/>
    </location>
</feature>
<dbReference type="InterPro" id="IPR011853">
    <property type="entry name" value="TRAP_DctM-Dct_fused"/>
</dbReference>
<evidence type="ECO:0000256" key="1">
    <source>
        <dbReference type="SAM" id="MobiDB-lite"/>
    </source>
</evidence>
<dbReference type="AlphaFoldDB" id="A0A662Z3N9"/>
<organism evidence="4 5">
    <name type="scientific">Aliicoccus persicus</name>
    <dbReference type="NCBI Taxonomy" id="930138"/>
    <lineage>
        <taxon>Bacteria</taxon>
        <taxon>Bacillati</taxon>
        <taxon>Bacillota</taxon>
        <taxon>Bacilli</taxon>
        <taxon>Bacillales</taxon>
        <taxon>Staphylococcaceae</taxon>
        <taxon>Aliicoccus</taxon>
    </lineage>
</organism>